<evidence type="ECO:0000313" key="12">
    <source>
        <dbReference type="Proteomes" id="UP000796761"/>
    </source>
</evidence>
<sequence length="1107" mass="126220">MALRLCWAWTSVLLLLPGLLDGGKLLVVPMVGSHWLSMKEVVEKLSERGHEVVVLVPKVSWHMETTQAYKVVTHPVSQPLEELDNSFKEYVAVHLTEKPFPLNILSIILDLVKDTQMQNSGGKILVVPQDGSHWLSMRPVVEKLQQKGHEVVVVVPSTSLYMKSKEPQNYTVKIYPIPYTDEYLDEMLKTFVNAHFIEQSVLNVVLTSYQSTIEISSIFFSNCKSLLQNEELMQDLKESKFDVVFTDPILMCGPLVAEYLSVPSVYFLRGFPCGMDSTATQCPSPPSYVPRLFLDNSDSMMFSQRVKNMLVDLLELFYCKPIYDNFEELAYEVFKKKVTVTELLSRGSFWLMRYDFVFEFPRPVMPNMAFIGGINCVQKEKLSQNFLIALSESFMCNIAYSQFEELASEFLQKPMTMTELLSHGSIWLRRIDFVFEYPMPVMPNMVFIGGIHCGEKKKPLSQVAQCPEMPSYIPRTFMDSSDHMVFIQHVENSALNFTDSFRCLFAYFPFKLLASDVLHTQLTVEELLSHGSIWLERTDFGFEYTMLVMPNIVFIEGINCGKKKPLSQFPSLAYRRGNTTFDLPVVADRPVVTLIVIFTPGQGMDPGLSASLPVVVLLLSLLGLAAAGKLLVVPADGSHWLSMHEVVDILGKRGHEVVVVAPEVTMRIKPSKNFVMKMYSVPYTQKDLKKEFQAFFHFSFEQGSFLERFVKAYQGIKRITNFGVSGCAHLLQNKELIRYLEESKFDAILTDPVLLCGAILAKHLSIPAVYFLRGIPCGLDFDATQCPRPASYVPRGFTQLTDHMSFLQRVKNLLHDIPDIFLCDFAFQPYSKLASEFLQMEVTVQDLLRQASVWLLRSDFVLEYPRPLMPNIIPIGGVNCAHKELPQSITNFSNLATTQCPNPLSYVPRAFTDLTDHMTFLQRVKNMIYEIPNFFLCDVIYQPYAELASEFLKREVTMLDLLRQASIWLMKLDFVFQFPRPLMPNMVLISGVNCAYKKLNQRVKNLLFDTQNLFLCDFAYDPFSKLASEFLQREVTVQDLLRKGSVWLLRLEFVLDYPRPLMPNIIPIGGVHCAHKGLPQAAVLYLLTYKVCSAFAVSMSRIQSCFV</sequence>
<feature type="chain" id="PRO_5035448228" description="glucuronosyltransferase" evidence="10">
    <location>
        <begin position="23"/>
        <end position="1107"/>
    </location>
</feature>
<keyword evidence="8" id="KW-0472">Membrane</keyword>
<evidence type="ECO:0000256" key="8">
    <source>
        <dbReference type="ARBA" id="ARBA00022989"/>
    </source>
</evidence>
<keyword evidence="7 10" id="KW-0732">Signal</keyword>
<keyword evidence="12" id="KW-1185">Reference proteome</keyword>
<dbReference type="InterPro" id="IPR002213">
    <property type="entry name" value="UDP_glucos_trans"/>
</dbReference>
<proteinExistence type="inferred from homology"/>
<name>A0A8K1LGX5_9PASS</name>
<gene>
    <name evidence="11" type="ORF">HGM15179_013866</name>
</gene>
<keyword evidence="9" id="KW-0325">Glycoprotein</keyword>
<evidence type="ECO:0000313" key="11">
    <source>
        <dbReference type="EMBL" id="TRZ13233.1"/>
    </source>
</evidence>
<dbReference type="FunFam" id="3.40.50.2000:FF:000066">
    <property type="entry name" value="UDP-glucuronosyltransferase 1-1"/>
    <property type="match status" value="2"/>
</dbReference>
<dbReference type="GO" id="GO:0016020">
    <property type="term" value="C:membrane"/>
    <property type="evidence" value="ECO:0007669"/>
    <property type="project" value="UniProtKB-SubCell"/>
</dbReference>
<evidence type="ECO:0000256" key="6">
    <source>
        <dbReference type="ARBA" id="ARBA00022692"/>
    </source>
</evidence>
<keyword evidence="4" id="KW-0328">Glycosyltransferase</keyword>
<comment type="caution">
    <text evidence="11">The sequence shown here is derived from an EMBL/GenBank/DDBJ whole genome shotgun (WGS) entry which is preliminary data.</text>
</comment>
<dbReference type="EC" id="2.4.1.17" evidence="3"/>
<evidence type="ECO:0000256" key="10">
    <source>
        <dbReference type="SAM" id="SignalP"/>
    </source>
</evidence>
<dbReference type="InterPro" id="IPR050271">
    <property type="entry name" value="UDP-glycosyltransferase"/>
</dbReference>
<feature type="signal peptide" evidence="10">
    <location>
        <begin position="1"/>
        <end position="22"/>
    </location>
</feature>
<evidence type="ECO:0000256" key="4">
    <source>
        <dbReference type="ARBA" id="ARBA00022676"/>
    </source>
</evidence>
<dbReference type="SUPFAM" id="SSF53756">
    <property type="entry name" value="UDP-Glycosyltransferase/glycogen phosphorylase"/>
    <property type="match status" value="7"/>
</dbReference>
<dbReference type="Proteomes" id="UP000796761">
    <property type="component" value="Unassembled WGS sequence"/>
</dbReference>
<dbReference type="AlphaFoldDB" id="A0A8K1LGX5"/>
<evidence type="ECO:0000256" key="7">
    <source>
        <dbReference type="ARBA" id="ARBA00022729"/>
    </source>
</evidence>
<dbReference type="PANTHER" id="PTHR48043">
    <property type="entry name" value="EG:EG0003.4 PROTEIN-RELATED"/>
    <property type="match status" value="1"/>
</dbReference>
<dbReference type="OrthoDB" id="5835829at2759"/>
<organism evidence="11 12">
    <name type="scientific">Zosterops borbonicus</name>
    <dbReference type="NCBI Taxonomy" id="364589"/>
    <lineage>
        <taxon>Eukaryota</taxon>
        <taxon>Metazoa</taxon>
        <taxon>Chordata</taxon>
        <taxon>Craniata</taxon>
        <taxon>Vertebrata</taxon>
        <taxon>Euteleostomi</taxon>
        <taxon>Archelosauria</taxon>
        <taxon>Archosauria</taxon>
        <taxon>Dinosauria</taxon>
        <taxon>Saurischia</taxon>
        <taxon>Theropoda</taxon>
        <taxon>Coelurosauria</taxon>
        <taxon>Aves</taxon>
        <taxon>Neognathae</taxon>
        <taxon>Neoaves</taxon>
        <taxon>Telluraves</taxon>
        <taxon>Australaves</taxon>
        <taxon>Passeriformes</taxon>
        <taxon>Sylvioidea</taxon>
        <taxon>Zosteropidae</taxon>
        <taxon>Zosterops</taxon>
    </lineage>
</organism>
<dbReference type="EMBL" id="SWJQ01000524">
    <property type="protein sequence ID" value="TRZ13233.1"/>
    <property type="molecule type" value="Genomic_DNA"/>
</dbReference>
<evidence type="ECO:0000256" key="9">
    <source>
        <dbReference type="ARBA" id="ARBA00023180"/>
    </source>
</evidence>
<keyword evidence="5" id="KW-0808">Transferase</keyword>
<accession>A0A8K1LGX5</accession>
<evidence type="ECO:0000256" key="3">
    <source>
        <dbReference type="ARBA" id="ARBA00012544"/>
    </source>
</evidence>
<keyword evidence="8" id="KW-1133">Transmembrane helix</keyword>
<dbReference type="Pfam" id="PF00201">
    <property type="entry name" value="UDPGT"/>
    <property type="match status" value="6"/>
</dbReference>
<evidence type="ECO:0000256" key="5">
    <source>
        <dbReference type="ARBA" id="ARBA00022679"/>
    </source>
</evidence>
<comment type="similarity">
    <text evidence="2">Belongs to the UDP-glycosyltransferase family.</text>
</comment>
<comment type="subcellular location">
    <subcellularLocation>
        <location evidence="1">Membrane</location>
        <topology evidence="1">Single-pass membrane protein</topology>
    </subcellularLocation>
</comment>
<keyword evidence="6" id="KW-0812">Transmembrane</keyword>
<dbReference type="GO" id="GO:0015020">
    <property type="term" value="F:glucuronosyltransferase activity"/>
    <property type="evidence" value="ECO:0007669"/>
    <property type="project" value="UniProtKB-EC"/>
</dbReference>
<dbReference type="Gene3D" id="3.40.50.2000">
    <property type="entry name" value="Glycogen Phosphorylase B"/>
    <property type="match status" value="2"/>
</dbReference>
<evidence type="ECO:0000256" key="1">
    <source>
        <dbReference type="ARBA" id="ARBA00004167"/>
    </source>
</evidence>
<evidence type="ECO:0000256" key="2">
    <source>
        <dbReference type="ARBA" id="ARBA00009995"/>
    </source>
</evidence>
<reference evidence="11" key="1">
    <citation type="submission" date="2019-04" db="EMBL/GenBank/DDBJ databases">
        <title>Genome assembly of Zosterops borbonicus 15179.</title>
        <authorList>
            <person name="Leroy T."/>
            <person name="Anselmetti Y."/>
            <person name="Tilak M.-K."/>
            <person name="Nabholz B."/>
        </authorList>
    </citation>
    <scope>NUCLEOTIDE SEQUENCE</scope>
    <source>
        <strain evidence="11">HGM_15179</strain>
        <tissue evidence="11">Muscle</tissue>
    </source>
</reference>
<protein>
    <recommendedName>
        <fullName evidence="3">glucuronosyltransferase</fullName>
        <ecNumber evidence="3">2.4.1.17</ecNumber>
    </recommendedName>
</protein>
<dbReference type="PANTHER" id="PTHR48043:SF161">
    <property type="entry name" value="UDP GLUCURONOSYLTRANSFERASE FAMILY 1 MEMBER A1"/>
    <property type="match status" value="1"/>
</dbReference>